<dbReference type="EMBL" id="AZFF01000006">
    <property type="protein sequence ID" value="KRL55756.1"/>
    <property type="molecule type" value="Genomic_DNA"/>
</dbReference>
<dbReference type="PATRIC" id="fig|1114972.6.peg.2349"/>
<organism evidence="1 2">
    <name type="scientific">Furfurilactobacillus rossiae DSM 15814</name>
    <dbReference type="NCBI Taxonomy" id="1114972"/>
    <lineage>
        <taxon>Bacteria</taxon>
        <taxon>Bacillati</taxon>
        <taxon>Bacillota</taxon>
        <taxon>Bacilli</taxon>
        <taxon>Lactobacillales</taxon>
        <taxon>Lactobacillaceae</taxon>
        <taxon>Furfurilactobacillus</taxon>
    </lineage>
</organism>
<accession>A0A0R1RG82</accession>
<dbReference type="RefSeq" id="WP_017261253.1">
    <property type="nucleotide sequence ID" value="NZ_AUAW01000024.1"/>
</dbReference>
<dbReference type="AlphaFoldDB" id="A0A0R1RG82"/>
<comment type="caution">
    <text evidence="1">The sequence shown here is derived from an EMBL/GenBank/DDBJ whole genome shotgun (WGS) entry which is preliminary data.</text>
</comment>
<gene>
    <name evidence="1" type="ORF">FD35_GL002286</name>
</gene>
<keyword evidence="2" id="KW-1185">Reference proteome</keyword>
<proteinExistence type="predicted"/>
<dbReference type="Proteomes" id="UP000051999">
    <property type="component" value="Unassembled WGS sequence"/>
</dbReference>
<name>A0A0R1RG82_9LACO</name>
<evidence type="ECO:0000313" key="2">
    <source>
        <dbReference type="Proteomes" id="UP000051999"/>
    </source>
</evidence>
<protein>
    <submittedName>
        <fullName evidence="1">Uncharacterized protein</fullName>
    </submittedName>
</protein>
<sequence length="53" mass="6299">MNNAYTLFFSQYYDDDHQQIESSLAMFGYQRASINMILNKIDRTIDLLQSNLF</sequence>
<reference evidence="1 2" key="1">
    <citation type="journal article" date="2015" name="Genome Announc.">
        <title>Expanding the biotechnology potential of lactobacilli through comparative genomics of 213 strains and associated genera.</title>
        <authorList>
            <person name="Sun Z."/>
            <person name="Harris H.M."/>
            <person name="McCann A."/>
            <person name="Guo C."/>
            <person name="Argimon S."/>
            <person name="Zhang W."/>
            <person name="Yang X."/>
            <person name="Jeffery I.B."/>
            <person name="Cooney J.C."/>
            <person name="Kagawa T.F."/>
            <person name="Liu W."/>
            <person name="Song Y."/>
            <person name="Salvetti E."/>
            <person name="Wrobel A."/>
            <person name="Rasinkangas P."/>
            <person name="Parkhill J."/>
            <person name="Rea M.C."/>
            <person name="O'Sullivan O."/>
            <person name="Ritari J."/>
            <person name="Douillard F.P."/>
            <person name="Paul Ross R."/>
            <person name="Yang R."/>
            <person name="Briner A.E."/>
            <person name="Felis G.E."/>
            <person name="de Vos W.M."/>
            <person name="Barrangou R."/>
            <person name="Klaenhammer T.R."/>
            <person name="Caufield P.W."/>
            <person name="Cui Y."/>
            <person name="Zhang H."/>
            <person name="O'Toole P.W."/>
        </authorList>
    </citation>
    <scope>NUCLEOTIDE SEQUENCE [LARGE SCALE GENOMIC DNA]</scope>
    <source>
        <strain evidence="1 2">DSM 15814</strain>
    </source>
</reference>
<evidence type="ECO:0000313" key="1">
    <source>
        <dbReference type="EMBL" id="KRL55756.1"/>
    </source>
</evidence>